<dbReference type="Proteomes" id="UP000095362">
    <property type="component" value="Unassembled WGS sequence"/>
</dbReference>
<reference evidence="1 2" key="1">
    <citation type="submission" date="2015-09" db="EMBL/GenBank/DDBJ databases">
        <authorList>
            <consortium name="Pathogen Informatics"/>
        </authorList>
    </citation>
    <scope>NUCLEOTIDE SEQUENCE [LARGE SCALE GENOMIC DNA]</scope>
    <source>
        <strain evidence="1 2">2789STDY5834866</strain>
    </source>
</reference>
<accession>A0A174FKA6</accession>
<sequence length="65" mass="7802">MVYALKSIFLFNYPIWVCILTPFVQMSERSFYNAKIVKKAKTGMGFFRKSQNRQMNIQQVWQKMS</sequence>
<dbReference type="EMBL" id="CYZK01000015">
    <property type="protein sequence ID" value="CUO50131.1"/>
    <property type="molecule type" value="Genomic_DNA"/>
</dbReference>
<dbReference type="AlphaFoldDB" id="A0A174FKA6"/>
<protein>
    <submittedName>
        <fullName evidence="1">Uncharacterized protein</fullName>
    </submittedName>
</protein>
<gene>
    <name evidence="1" type="ORF">ERS852481_02219</name>
</gene>
<proteinExistence type="predicted"/>
<evidence type="ECO:0000313" key="2">
    <source>
        <dbReference type="Proteomes" id="UP000095362"/>
    </source>
</evidence>
<organism evidence="1 2">
    <name type="scientific">Coprococcus comes</name>
    <dbReference type="NCBI Taxonomy" id="410072"/>
    <lineage>
        <taxon>Bacteria</taxon>
        <taxon>Bacillati</taxon>
        <taxon>Bacillota</taxon>
        <taxon>Clostridia</taxon>
        <taxon>Lachnospirales</taxon>
        <taxon>Lachnospiraceae</taxon>
        <taxon>Coprococcus</taxon>
    </lineage>
</organism>
<evidence type="ECO:0000313" key="1">
    <source>
        <dbReference type="EMBL" id="CUO50131.1"/>
    </source>
</evidence>
<name>A0A174FKA6_9FIRM</name>